<sequence length="238" mass="26208">MNWTTRRRFWTTVAPVPSEDGWTVVLDARPLRTPAKAPLILPSAPLAEAIAAEWDSQREEIRPQDMPLTRAANSAIDKVRPARAAVVTMLAEYGGSDLLCYRADGPEGLVARQCERWDRWIGWAEAELSAPLTLVQGVMHCEQPEASLSRLQDAVAAHDAFELAALHDLVTLSGSLVLGLAVSRGVLDPQEAWRLSRLDEDWQAELWGEDAEAARAAAEREAAFLSAKMFLDLVRATD</sequence>
<keyword evidence="2" id="KW-0809">Transit peptide</keyword>
<dbReference type="PANTHER" id="PTHR21013:SF10">
    <property type="entry name" value="ATP SYNTHASE MITOCHONDRIAL F1 COMPLEX ASSEMBLY FACTOR 2"/>
    <property type="match status" value="1"/>
</dbReference>
<dbReference type="AlphaFoldDB" id="A0A849L0L2"/>
<dbReference type="SUPFAM" id="SSF160909">
    <property type="entry name" value="ATP12-like"/>
    <property type="match status" value="1"/>
</dbReference>
<proteinExistence type="inferred from homology"/>
<comment type="caution">
    <text evidence="4">The sequence shown here is derived from an EMBL/GenBank/DDBJ whole genome shotgun (WGS) entry which is preliminary data.</text>
</comment>
<organism evidence="4 5">
    <name type="scientific">Halovulum dunhuangense</name>
    <dbReference type="NCBI Taxonomy" id="1505036"/>
    <lineage>
        <taxon>Bacteria</taxon>
        <taxon>Pseudomonadati</taxon>
        <taxon>Pseudomonadota</taxon>
        <taxon>Alphaproteobacteria</taxon>
        <taxon>Rhodobacterales</taxon>
        <taxon>Paracoccaceae</taxon>
        <taxon>Halovulum</taxon>
    </lineage>
</organism>
<reference evidence="4 5" key="1">
    <citation type="submission" date="2020-05" db="EMBL/GenBank/DDBJ databases">
        <title>Gimesia benthica sp. nov., a novel planctomycete isolated from a deep-sea water sample of the Northwest Indian Ocean.</title>
        <authorList>
            <person name="Wang J."/>
            <person name="Ruan C."/>
            <person name="Song L."/>
            <person name="Zhu Y."/>
            <person name="Li A."/>
            <person name="Zheng X."/>
            <person name="Wang L."/>
            <person name="Lu Z."/>
            <person name="Huang Y."/>
            <person name="Du W."/>
            <person name="Zhou Y."/>
            <person name="Huang L."/>
            <person name="Dai X."/>
        </authorList>
    </citation>
    <scope>NUCLEOTIDE SEQUENCE [LARGE SCALE GENOMIC DNA]</scope>
    <source>
        <strain evidence="4 5">YYQ-30</strain>
    </source>
</reference>
<keyword evidence="3" id="KW-0143">Chaperone</keyword>
<dbReference type="GO" id="GO:0043461">
    <property type="term" value="P:proton-transporting ATP synthase complex assembly"/>
    <property type="evidence" value="ECO:0007669"/>
    <property type="project" value="InterPro"/>
</dbReference>
<dbReference type="InterPro" id="IPR023335">
    <property type="entry name" value="ATP12_ortho_dom_sf"/>
</dbReference>
<name>A0A849L0L2_9RHOB</name>
<dbReference type="InterPro" id="IPR042272">
    <property type="entry name" value="ATP12_ATP_synth-F1-assembly_N"/>
</dbReference>
<accession>A0A849L0L2</accession>
<dbReference type="Proteomes" id="UP000572377">
    <property type="component" value="Unassembled WGS sequence"/>
</dbReference>
<evidence type="ECO:0000313" key="4">
    <source>
        <dbReference type="EMBL" id="NNU79808.1"/>
    </source>
</evidence>
<comment type="similarity">
    <text evidence="1">Belongs to the ATP12 family.</text>
</comment>
<evidence type="ECO:0000256" key="3">
    <source>
        <dbReference type="ARBA" id="ARBA00023186"/>
    </source>
</evidence>
<dbReference type="Pfam" id="PF07542">
    <property type="entry name" value="ATP12"/>
    <property type="match status" value="1"/>
</dbReference>
<protein>
    <submittedName>
        <fullName evidence="4">ATPase</fullName>
    </submittedName>
</protein>
<evidence type="ECO:0000256" key="2">
    <source>
        <dbReference type="ARBA" id="ARBA00022946"/>
    </source>
</evidence>
<evidence type="ECO:0000256" key="1">
    <source>
        <dbReference type="ARBA" id="ARBA00008231"/>
    </source>
</evidence>
<keyword evidence="5" id="KW-1185">Reference proteome</keyword>
<gene>
    <name evidence="4" type="ORF">HMH01_05065</name>
</gene>
<dbReference type="EMBL" id="JABFBC010000001">
    <property type="protein sequence ID" value="NNU79808.1"/>
    <property type="molecule type" value="Genomic_DNA"/>
</dbReference>
<dbReference type="Gene3D" id="1.10.3580.10">
    <property type="entry name" value="ATP12 ATPase"/>
    <property type="match status" value="1"/>
</dbReference>
<dbReference type="RefSeq" id="WP_171323090.1">
    <property type="nucleotide sequence ID" value="NZ_JABFBC010000001.1"/>
</dbReference>
<dbReference type="InterPro" id="IPR011419">
    <property type="entry name" value="ATP12_ATP_synth-F1-assembly"/>
</dbReference>
<evidence type="ECO:0000313" key="5">
    <source>
        <dbReference type="Proteomes" id="UP000572377"/>
    </source>
</evidence>
<dbReference type="Gene3D" id="3.30.2180.10">
    <property type="entry name" value="ATP12-like"/>
    <property type="match status" value="1"/>
</dbReference>
<dbReference type="PANTHER" id="PTHR21013">
    <property type="entry name" value="ATP SYNTHASE MITOCHONDRIAL F1 COMPLEX ASSEMBLY FACTOR 2/ATP12 PROTEIN, MITOCHONDRIAL PRECURSOR"/>
    <property type="match status" value="1"/>
</dbReference>